<dbReference type="PANTHER" id="PTHR35011:SF2">
    <property type="entry name" value="2,3-DIKETO-L-GULONATE TRAP TRANSPORTER SMALL PERMEASE PROTEIN YIAM"/>
    <property type="match status" value="1"/>
</dbReference>
<feature type="transmembrane region" description="Helical" evidence="9">
    <location>
        <begin position="69"/>
        <end position="90"/>
    </location>
</feature>
<evidence type="ECO:0000256" key="8">
    <source>
        <dbReference type="ARBA" id="ARBA00038436"/>
    </source>
</evidence>
<evidence type="ECO:0000256" key="2">
    <source>
        <dbReference type="ARBA" id="ARBA00022448"/>
    </source>
</evidence>
<dbReference type="AlphaFoldDB" id="W1N9C0"/>
<evidence type="ECO:0000259" key="10">
    <source>
        <dbReference type="Pfam" id="PF04290"/>
    </source>
</evidence>
<keyword evidence="4 9" id="KW-0997">Cell inner membrane</keyword>
<dbReference type="RefSeq" id="WP_021817994.1">
    <property type="nucleotide sequence ID" value="NZ_AVBC01000019.1"/>
</dbReference>
<evidence type="ECO:0000256" key="6">
    <source>
        <dbReference type="ARBA" id="ARBA00022989"/>
    </source>
</evidence>
<accession>W1N9C0</accession>
<keyword evidence="12" id="KW-1185">Reference proteome</keyword>
<evidence type="ECO:0000256" key="9">
    <source>
        <dbReference type="RuleBase" id="RU369079"/>
    </source>
</evidence>
<dbReference type="EMBL" id="AVBC01000019">
    <property type="protein sequence ID" value="ERL52162.1"/>
    <property type="molecule type" value="Genomic_DNA"/>
</dbReference>
<dbReference type="OrthoDB" id="9791324at2"/>
<feature type="transmembrane region" description="Helical" evidence="9">
    <location>
        <begin position="102"/>
        <end position="124"/>
    </location>
</feature>
<evidence type="ECO:0000256" key="4">
    <source>
        <dbReference type="ARBA" id="ARBA00022519"/>
    </source>
</evidence>
<feature type="transmembrane region" description="Helical" evidence="9">
    <location>
        <begin position="26"/>
        <end position="49"/>
    </location>
</feature>
<dbReference type="eggNOG" id="COG3090">
    <property type="taxonomic scope" value="Bacteria"/>
</dbReference>
<feature type="transmembrane region" description="Helical" evidence="9">
    <location>
        <begin position="144"/>
        <end position="170"/>
    </location>
</feature>
<evidence type="ECO:0000313" key="11">
    <source>
        <dbReference type="EMBL" id="ERL52162.1"/>
    </source>
</evidence>
<evidence type="ECO:0000313" key="12">
    <source>
        <dbReference type="Proteomes" id="UP000019113"/>
    </source>
</evidence>
<dbReference type="InterPro" id="IPR055348">
    <property type="entry name" value="DctQ"/>
</dbReference>
<comment type="function">
    <text evidence="9">Part of the tripartite ATP-independent periplasmic (TRAP) transport system.</text>
</comment>
<dbReference type="GO" id="GO:0005886">
    <property type="term" value="C:plasma membrane"/>
    <property type="evidence" value="ECO:0007669"/>
    <property type="project" value="UniProtKB-SubCell"/>
</dbReference>
<feature type="domain" description="Tripartite ATP-independent periplasmic transporters DctQ component" evidence="10">
    <location>
        <begin position="41"/>
        <end position="168"/>
    </location>
</feature>
<dbReference type="KEGG" id="hhu:AR456_17645"/>
<keyword evidence="7 9" id="KW-0472">Membrane</keyword>
<reference evidence="11 12" key="1">
    <citation type="submission" date="2013-08" db="EMBL/GenBank/DDBJ databases">
        <title>draft genome of Halomonas huanghegensis, strain BJGMM-B45T.</title>
        <authorList>
            <person name="Miao C."/>
            <person name="Wan Y."/>
            <person name="Jin W."/>
        </authorList>
    </citation>
    <scope>NUCLEOTIDE SEQUENCE [LARGE SCALE GENOMIC DNA]</scope>
    <source>
        <strain evidence="11 12">BJGMM-B45</strain>
    </source>
</reference>
<evidence type="ECO:0000256" key="7">
    <source>
        <dbReference type="ARBA" id="ARBA00023136"/>
    </source>
</evidence>
<dbReference type="Proteomes" id="UP000019113">
    <property type="component" value="Unassembled WGS sequence"/>
</dbReference>
<proteinExistence type="inferred from homology"/>
<comment type="caution">
    <text evidence="11">The sequence shown here is derived from an EMBL/GenBank/DDBJ whole genome shotgun (WGS) entry which is preliminary data.</text>
</comment>
<keyword evidence="5 9" id="KW-0812">Transmembrane</keyword>
<evidence type="ECO:0000256" key="1">
    <source>
        <dbReference type="ARBA" id="ARBA00004429"/>
    </source>
</evidence>
<evidence type="ECO:0000256" key="3">
    <source>
        <dbReference type="ARBA" id="ARBA00022475"/>
    </source>
</evidence>
<keyword evidence="3" id="KW-1003">Cell membrane</keyword>
<dbReference type="GO" id="GO:0015740">
    <property type="term" value="P:C4-dicarboxylate transport"/>
    <property type="evidence" value="ECO:0007669"/>
    <property type="project" value="TreeGrafter"/>
</dbReference>
<evidence type="ECO:0000256" key="5">
    <source>
        <dbReference type="ARBA" id="ARBA00022692"/>
    </source>
</evidence>
<comment type="subcellular location">
    <subcellularLocation>
        <location evidence="1 9">Cell inner membrane</location>
        <topology evidence="1 9">Multi-pass membrane protein</topology>
    </subcellularLocation>
</comment>
<protein>
    <recommendedName>
        <fullName evidence="9">TRAP transporter small permease protein</fullName>
    </recommendedName>
</protein>
<keyword evidence="2 9" id="KW-0813">Transport</keyword>
<dbReference type="InterPro" id="IPR007387">
    <property type="entry name" value="TRAP_DctQ"/>
</dbReference>
<dbReference type="STRING" id="1178482.AR456_17645"/>
<name>W1N9C0_9GAMM</name>
<gene>
    <name evidence="11" type="ORF">BJB45_09355</name>
</gene>
<organism evidence="11 12">
    <name type="scientific">Halomonas huangheensis</name>
    <dbReference type="NCBI Taxonomy" id="1178482"/>
    <lineage>
        <taxon>Bacteria</taxon>
        <taxon>Pseudomonadati</taxon>
        <taxon>Pseudomonadota</taxon>
        <taxon>Gammaproteobacteria</taxon>
        <taxon>Oceanospirillales</taxon>
        <taxon>Halomonadaceae</taxon>
        <taxon>Halomonas</taxon>
    </lineage>
</organism>
<dbReference type="Pfam" id="PF04290">
    <property type="entry name" value="DctQ"/>
    <property type="match status" value="1"/>
</dbReference>
<dbReference type="PATRIC" id="fig|1178482.3.peg.1034"/>
<sequence>MSSLDIDTSREAAPVLVVAQRIDRGILLTAQIVGLLVMVALFVAVFAGVLLRYLSDHGAAWVNELPYLLFPWLCASGIVIAAQVGAHIVVEFLRHGLPSAKARWLIIGTEALAVGLFGYLAWHGTTLIRITSSEHYPTLGLTTAWAYSALVITCALLAVTALTSIVLALLSQRAPTALRQSPWSESSTAEEALP</sequence>
<dbReference type="PANTHER" id="PTHR35011">
    <property type="entry name" value="2,3-DIKETO-L-GULONATE TRAP TRANSPORTER SMALL PERMEASE PROTEIN YIAM"/>
    <property type="match status" value="1"/>
</dbReference>
<comment type="similarity">
    <text evidence="8 9">Belongs to the TRAP transporter small permease family.</text>
</comment>
<dbReference type="GO" id="GO:0022857">
    <property type="term" value="F:transmembrane transporter activity"/>
    <property type="evidence" value="ECO:0007669"/>
    <property type="project" value="UniProtKB-UniRule"/>
</dbReference>
<comment type="subunit">
    <text evidence="9">The complex comprises the extracytoplasmic solute receptor protein and the two transmembrane proteins.</text>
</comment>
<keyword evidence="6 9" id="KW-1133">Transmembrane helix</keyword>